<sequence length="383" mass="40358">MNARSGTAPGFDFESLRRWPDIETENLFASDATDRLLLDTVADQLPSTFSGEVVVVGDAYGALTLGAQHLGATEIRVHQDSITGERALAANAERSGMAHSFTSHALDASLFDAARYVLLQLPRSLDALEEVAWHIASNAASDVTLLAGGRVKHMAPAMSQVLEKYFGSVTAGLARQKSRVLTARHPLAAGPNPFPKGSAHDVGLERPLQLRAYGATFGGAKLDPGTRFLLPYLSEARAARHAIDLGCGNGTIAAYLALARPGLSVTASDASAAAVAATRASAEANGVGGRVAVVRDDALSQQPDGSAELVALNPPFHSGHTVHAGIALKLFEDAARVLCPGGELWIVWNSHLQYRGALEKHVGPTRQVARNPKFTVTVSARRS</sequence>
<dbReference type="InterPro" id="IPR029063">
    <property type="entry name" value="SAM-dependent_MTases_sf"/>
</dbReference>
<dbReference type="Gene3D" id="3.40.50.150">
    <property type="entry name" value="Vaccinia Virus protein VP39"/>
    <property type="match status" value="2"/>
</dbReference>
<dbReference type="Proteomes" id="UP000547458">
    <property type="component" value="Unassembled WGS sequence"/>
</dbReference>
<evidence type="ECO:0000313" key="7">
    <source>
        <dbReference type="EMBL" id="NJC22281.1"/>
    </source>
</evidence>
<dbReference type="InterPro" id="IPR002052">
    <property type="entry name" value="DNA_methylase_N6_adenine_CS"/>
</dbReference>
<dbReference type="Pfam" id="PF26049">
    <property type="entry name" value="RLMG_N"/>
    <property type="match status" value="1"/>
</dbReference>
<dbReference type="Pfam" id="PF05175">
    <property type="entry name" value="MTS"/>
    <property type="match status" value="1"/>
</dbReference>
<dbReference type="PANTHER" id="PTHR47816:SF5">
    <property type="entry name" value="RIBOSOMAL RNA LARGE SUBUNIT METHYLTRANSFERASE G"/>
    <property type="match status" value="1"/>
</dbReference>
<dbReference type="EMBL" id="JAATJL010000001">
    <property type="protein sequence ID" value="NJC22281.1"/>
    <property type="molecule type" value="Genomic_DNA"/>
</dbReference>
<dbReference type="InterPro" id="IPR058679">
    <property type="entry name" value="RlmG_N"/>
</dbReference>
<evidence type="ECO:0000256" key="1">
    <source>
        <dbReference type="ARBA" id="ARBA00022490"/>
    </source>
</evidence>
<dbReference type="InterPro" id="IPR007848">
    <property type="entry name" value="Small_mtfrase_dom"/>
</dbReference>
<keyword evidence="3 7" id="KW-0489">Methyltransferase</keyword>
<comment type="caution">
    <text evidence="7">The sequence shown here is derived from an EMBL/GenBank/DDBJ whole genome shotgun (WGS) entry which is preliminary data.</text>
</comment>
<dbReference type="AlphaFoldDB" id="A0A846RVJ5"/>
<organism evidence="7 8">
    <name type="scientific">Arthrobacter pigmenti</name>
    <dbReference type="NCBI Taxonomy" id="271432"/>
    <lineage>
        <taxon>Bacteria</taxon>
        <taxon>Bacillati</taxon>
        <taxon>Actinomycetota</taxon>
        <taxon>Actinomycetes</taxon>
        <taxon>Micrococcales</taxon>
        <taxon>Micrococcaceae</taxon>
        <taxon>Arthrobacter</taxon>
    </lineage>
</organism>
<dbReference type="CDD" id="cd02440">
    <property type="entry name" value="AdoMet_MTases"/>
    <property type="match status" value="1"/>
</dbReference>
<dbReference type="PROSITE" id="PS00092">
    <property type="entry name" value="N6_MTASE"/>
    <property type="match status" value="1"/>
</dbReference>
<accession>A0A846RVJ5</accession>
<evidence type="ECO:0000313" key="8">
    <source>
        <dbReference type="Proteomes" id="UP000547458"/>
    </source>
</evidence>
<dbReference type="PANTHER" id="PTHR47816">
    <property type="entry name" value="RIBOSOMAL RNA SMALL SUBUNIT METHYLTRANSFERASE C"/>
    <property type="match status" value="1"/>
</dbReference>
<feature type="domain" description="RlmG N-terminal" evidence="6">
    <location>
        <begin position="15"/>
        <end position="184"/>
    </location>
</feature>
<protein>
    <submittedName>
        <fullName evidence="7">16S rRNA (Guanine1207-N2)-methyltransferase</fullName>
        <ecNumber evidence="7">2.1.1.172</ecNumber>
    </submittedName>
</protein>
<dbReference type="InterPro" id="IPR046977">
    <property type="entry name" value="RsmC/RlmG"/>
</dbReference>
<evidence type="ECO:0000256" key="3">
    <source>
        <dbReference type="ARBA" id="ARBA00022603"/>
    </source>
</evidence>
<dbReference type="EC" id="2.1.1.172" evidence="7"/>
<evidence type="ECO:0000256" key="4">
    <source>
        <dbReference type="ARBA" id="ARBA00022679"/>
    </source>
</evidence>
<keyword evidence="1" id="KW-0963">Cytoplasm</keyword>
<evidence type="ECO:0000256" key="2">
    <source>
        <dbReference type="ARBA" id="ARBA00022552"/>
    </source>
</evidence>
<proteinExistence type="predicted"/>
<gene>
    <name evidence="7" type="ORF">BJ994_001357</name>
</gene>
<dbReference type="GO" id="GO:0052914">
    <property type="term" value="F:16S rRNA (guanine(1207)-N(2))-methyltransferase activity"/>
    <property type="evidence" value="ECO:0007669"/>
    <property type="project" value="UniProtKB-EC"/>
</dbReference>
<reference evidence="7 8" key="1">
    <citation type="submission" date="2020-03" db="EMBL/GenBank/DDBJ databases">
        <title>Sequencing the genomes of 1000 actinobacteria strains.</title>
        <authorList>
            <person name="Klenk H.-P."/>
        </authorList>
    </citation>
    <scope>NUCLEOTIDE SEQUENCE [LARGE SCALE GENOMIC DNA]</scope>
    <source>
        <strain evidence="7 8">DSM 16403</strain>
    </source>
</reference>
<dbReference type="SUPFAM" id="SSF53335">
    <property type="entry name" value="S-adenosyl-L-methionine-dependent methyltransferases"/>
    <property type="match status" value="1"/>
</dbReference>
<name>A0A846RVJ5_9MICC</name>
<evidence type="ECO:0000259" key="5">
    <source>
        <dbReference type="Pfam" id="PF05175"/>
    </source>
</evidence>
<evidence type="ECO:0000259" key="6">
    <source>
        <dbReference type="Pfam" id="PF26049"/>
    </source>
</evidence>
<dbReference type="GO" id="GO:0003676">
    <property type="term" value="F:nucleic acid binding"/>
    <property type="evidence" value="ECO:0007669"/>
    <property type="project" value="InterPro"/>
</dbReference>
<keyword evidence="2" id="KW-0698">rRNA processing</keyword>
<feature type="domain" description="Methyltransferase small" evidence="5">
    <location>
        <begin position="212"/>
        <end position="377"/>
    </location>
</feature>
<dbReference type="RefSeq" id="WP_167992772.1">
    <property type="nucleotide sequence ID" value="NZ_JAATJL010000001.1"/>
</dbReference>
<keyword evidence="4 7" id="KW-0808">Transferase</keyword>
<keyword evidence="8" id="KW-1185">Reference proteome</keyword>